<reference evidence="1" key="2">
    <citation type="submission" date="2025-08" db="UniProtKB">
        <authorList>
            <consortium name="Ensembl"/>
        </authorList>
    </citation>
    <scope>IDENTIFICATION</scope>
</reference>
<keyword evidence="2" id="KW-1185">Reference proteome</keyword>
<reference evidence="2" key="1">
    <citation type="submission" date="2020-03" db="EMBL/GenBank/DDBJ databases">
        <title>Evolution of repeat sequences and sex chromosomes of tilapia species revealed by chromosome-level genomes.</title>
        <authorList>
            <person name="Xu L."/>
            <person name="Tao W."/>
            <person name="Wang D."/>
            <person name="Zhou Q."/>
        </authorList>
    </citation>
    <scope>NUCLEOTIDE SEQUENCE [LARGE SCALE GENOMIC DNA]</scope>
    <source>
        <strain evidence="2">Israel</strain>
    </source>
</reference>
<protein>
    <submittedName>
        <fullName evidence="1">Uncharacterized protein</fullName>
    </submittedName>
</protein>
<dbReference type="Proteomes" id="UP000472276">
    <property type="component" value="Unassembled WGS sequence"/>
</dbReference>
<dbReference type="InterPro" id="IPR036397">
    <property type="entry name" value="RNaseH_sf"/>
</dbReference>
<sequence>MWIHCLFQSGSHAEVLMAKKPQKNTPNTGQILFSDEKNFNLDGPDGFQHYWCDKQIPPEMFSTCHSGEGAIMVWGAFSYSGTMELQEVQRPCEGL</sequence>
<dbReference type="GO" id="GO:0003676">
    <property type="term" value="F:nucleic acid binding"/>
    <property type="evidence" value="ECO:0007669"/>
    <property type="project" value="InterPro"/>
</dbReference>
<dbReference type="Gene3D" id="3.30.420.10">
    <property type="entry name" value="Ribonuclease H-like superfamily/Ribonuclease H"/>
    <property type="match status" value="1"/>
</dbReference>
<reference evidence="1" key="3">
    <citation type="submission" date="2025-09" db="UniProtKB">
        <authorList>
            <consortium name="Ensembl"/>
        </authorList>
    </citation>
    <scope>IDENTIFICATION</scope>
</reference>
<dbReference type="AlphaFoldDB" id="A0AAZ1XVX3"/>
<organism evidence="1 2">
    <name type="scientific">Oreochromis aureus</name>
    <name type="common">Israeli tilapia</name>
    <name type="synonym">Chromis aureus</name>
    <dbReference type="NCBI Taxonomy" id="47969"/>
    <lineage>
        <taxon>Eukaryota</taxon>
        <taxon>Metazoa</taxon>
        <taxon>Chordata</taxon>
        <taxon>Craniata</taxon>
        <taxon>Vertebrata</taxon>
        <taxon>Euteleostomi</taxon>
        <taxon>Actinopterygii</taxon>
        <taxon>Neopterygii</taxon>
        <taxon>Teleostei</taxon>
        <taxon>Neoteleostei</taxon>
        <taxon>Acanthomorphata</taxon>
        <taxon>Ovalentaria</taxon>
        <taxon>Cichlomorphae</taxon>
        <taxon>Cichliformes</taxon>
        <taxon>Cichlidae</taxon>
        <taxon>African cichlids</taxon>
        <taxon>Pseudocrenilabrinae</taxon>
        <taxon>Oreochromini</taxon>
        <taxon>Oreochromis</taxon>
    </lineage>
</organism>
<name>A0AAZ1XVX3_OREAU</name>
<proteinExistence type="predicted"/>
<dbReference type="Ensembl" id="ENSOABT00000075094.1">
    <property type="protein sequence ID" value="ENSOABP00000071784.1"/>
    <property type="gene ID" value="ENSOABG00000031305.1"/>
</dbReference>
<evidence type="ECO:0000313" key="2">
    <source>
        <dbReference type="Proteomes" id="UP000472276"/>
    </source>
</evidence>
<evidence type="ECO:0000313" key="1">
    <source>
        <dbReference type="Ensembl" id="ENSOABP00000071784.1"/>
    </source>
</evidence>
<accession>A0AAZ1XVX3</accession>